<feature type="region of interest" description="Disordered" evidence="1">
    <location>
        <begin position="104"/>
        <end position="188"/>
    </location>
</feature>
<evidence type="ECO:0000313" key="2">
    <source>
        <dbReference type="EMBL" id="GAA1191758.1"/>
    </source>
</evidence>
<comment type="caution">
    <text evidence="2">The sequence shown here is derived from an EMBL/GenBank/DDBJ whole genome shotgun (WGS) entry which is preliminary data.</text>
</comment>
<feature type="compositionally biased region" description="Low complexity" evidence="1">
    <location>
        <begin position="143"/>
        <end position="155"/>
    </location>
</feature>
<evidence type="ECO:0000313" key="3">
    <source>
        <dbReference type="Proteomes" id="UP001500467"/>
    </source>
</evidence>
<evidence type="ECO:0000256" key="1">
    <source>
        <dbReference type="SAM" id="MobiDB-lite"/>
    </source>
</evidence>
<dbReference type="EMBL" id="BAAALM010000002">
    <property type="protein sequence ID" value="GAA1191758.1"/>
    <property type="molecule type" value="Genomic_DNA"/>
</dbReference>
<proteinExistence type="predicted"/>
<name>A0ABN1V3A6_9PSEU</name>
<accession>A0ABN1V3A6</accession>
<gene>
    <name evidence="2" type="ORF">GCM10009675_02690</name>
</gene>
<protein>
    <submittedName>
        <fullName evidence="2">Uncharacterized protein</fullName>
    </submittedName>
</protein>
<feature type="compositionally biased region" description="Low complexity" evidence="1">
    <location>
        <begin position="104"/>
        <end position="135"/>
    </location>
</feature>
<keyword evidence="3" id="KW-1185">Reference proteome</keyword>
<sequence>MTMAPEASEAADGVFGPVRLVSEAAARALYGRGRRVRVLSSYSVPVGQGSAELHSLADVVEFVCAQCLEWCQATLVAIRRRHLVCPGCFGAQPRAVVPEPVSESAVPSPAASESVPSEHVTSESVAAESVASEPVVPEPVVPEPVASGSSGPEPVASQRAAAPTALSGPRRAPWSVHAARSCRRERAG</sequence>
<dbReference type="Proteomes" id="UP001500467">
    <property type="component" value="Unassembled WGS sequence"/>
</dbReference>
<organism evidence="2 3">
    <name type="scientific">Prauserella alba</name>
    <dbReference type="NCBI Taxonomy" id="176898"/>
    <lineage>
        <taxon>Bacteria</taxon>
        <taxon>Bacillati</taxon>
        <taxon>Actinomycetota</taxon>
        <taxon>Actinomycetes</taxon>
        <taxon>Pseudonocardiales</taxon>
        <taxon>Pseudonocardiaceae</taxon>
        <taxon>Prauserella</taxon>
    </lineage>
</organism>
<reference evidence="2 3" key="1">
    <citation type="journal article" date="2019" name="Int. J. Syst. Evol. Microbiol.">
        <title>The Global Catalogue of Microorganisms (GCM) 10K type strain sequencing project: providing services to taxonomists for standard genome sequencing and annotation.</title>
        <authorList>
            <consortium name="The Broad Institute Genomics Platform"/>
            <consortium name="The Broad Institute Genome Sequencing Center for Infectious Disease"/>
            <person name="Wu L."/>
            <person name="Ma J."/>
        </authorList>
    </citation>
    <scope>NUCLEOTIDE SEQUENCE [LARGE SCALE GENOMIC DNA]</scope>
    <source>
        <strain evidence="2 3">JCM 13022</strain>
    </source>
</reference>